<name>A0ABU1K771_9FLAO</name>
<protein>
    <submittedName>
        <fullName evidence="2">Uncharacterized protein (DUF2141 family)</fullName>
    </submittedName>
</protein>
<evidence type="ECO:0000313" key="3">
    <source>
        <dbReference type="Proteomes" id="UP001257659"/>
    </source>
</evidence>
<dbReference type="Proteomes" id="UP001257659">
    <property type="component" value="Unassembled WGS sequence"/>
</dbReference>
<reference evidence="2 3" key="1">
    <citation type="submission" date="2023-07" db="EMBL/GenBank/DDBJ databases">
        <title>Genomic Encyclopedia of Type Strains, Phase IV (KMG-IV): sequencing the most valuable type-strain genomes for metagenomic binning, comparative biology and taxonomic classification.</title>
        <authorList>
            <person name="Goeker M."/>
        </authorList>
    </citation>
    <scope>NUCLEOTIDE SEQUENCE [LARGE SCALE GENOMIC DNA]</scope>
    <source>
        <strain evidence="2 3">DSM 102814</strain>
    </source>
</reference>
<accession>A0ABU1K771</accession>
<dbReference type="Pfam" id="PF09912">
    <property type="entry name" value="DUF2141"/>
    <property type="match status" value="1"/>
</dbReference>
<feature type="signal peptide" evidence="1">
    <location>
        <begin position="1"/>
        <end position="18"/>
    </location>
</feature>
<gene>
    <name evidence="2" type="ORF">GGR31_001510</name>
</gene>
<evidence type="ECO:0000313" key="2">
    <source>
        <dbReference type="EMBL" id="MDR6300867.1"/>
    </source>
</evidence>
<comment type="caution">
    <text evidence="2">The sequence shown here is derived from an EMBL/GenBank/DDBJ whole genome shotgun (WGS) entry which is preliminary data.</text>
</comment>
<keyword evidence="3" id="KW-1185">Reference proteome</keyword>
<dbReference type="InterPro" id="IPR018673">
    <property type="entry name" value="DUF2141"/>
</dbReference>
<organism evidence="2 3">
    <name type="scientific">Mesonia maritima</name>
    <dbReference type="NCBI Taxonomy" id="1793873"/>
    <lineage>
        <taxon>Bacteria</taxon>
        <taxon>Pseudomonadati</taxon>
        <taxon>Bacteroidota</taxon>
        <taxon>Flavobacteriia</taxon>
        <taxon>Flavobacteriales</taxon>
        <taxon>Flavobacteriaceae</taxon>
        <taxon>Mesonia</taxon>
    </lineage>
</organism>
<proteinExistence type="predicted"/>
<keyword evidence="1" id="KW-0732">Signal</keyword>
<dbReference type="EMBL" id="JAVDQA010000003">
    <property type="protein sequence ID" value="MDR6300867.1"/>
    <property type="molecule type" value="Genomic_DNA"/>
</dbReference>
<evidence type="ECO:0000256" key="1">
    <source>
        <dbReference type="SAM" id="SignalP"/>
    </source>
</evidence>
<feature type="chain" id="PRO_5045883913" evidence="1">
    <location>
        <begin position="19"/>
        <end position="136"/>
    </location>
</feature>
<dbReference type="RefSeq" id="WP_309727761.1">
    <property type="nucleotide sequence ID" value="NZ_JAVDQA010000003.1"/>
</dbReference>
<sequence>MKTLFLLLMMACAKIVVAQETSTVTITIENITNDKGEILLGMYTEDNFLKAKPDFSKTAEIKDGKATVIFENVPRGTYGISCFHDENGNDQMDFEANGMPKEDYGISNNPTLYGPPEWNDAKFEVDENNESVSIRF</sequence>